<dbReference type="AlphaFoldDB" id="A0A392RLF7"/>
<protein>
    <submittedName>
        <fullName evidence="1">Uncharacterized protein</fullName>
    </submittedName>
</protein>
<dbReference type="EMBL" id="LXQA010240960">
    <property type="protein sequence ID" value="MCI37117.1"/>
    <property type="molecule type" value="Genomic_DNA"/>
</dbReference>
<sequence>MPYHVPPISVMPSRRTLGSNTPHRLALTACCSSSFHFEQLHSILNTSIQEHLYPSQLCTLKTFWRDITSSPTYLKPIYTLSLELSVLPPIRSITSTHNLPQKKLASTSSIRMSRPR</sequence>
<accession>A0A392RLF7</accession>
<feature type="non-terminal residue" evidence="1">
    <location>
        <position position="116"/>
    </location>
</feature>
<name>A0A392RLF7_9FABA</name>
<comment type="caution">
    <text evidence="1">The sequence shown here is derived from an EMBL/GenBank/DDBJ whole genome shotgun (WGS) entry which is preliminary data.</text>
</comment>
<reference evidence="1 2" key="1">
    <citation type="journal article" date="2018" name="Front. Plant Sci.">
        <title>Red Clover (Trifolium pratense) and Zigzag Clover (T. medium) - A Picture of Genomic Similarities and Differences.</title>
        <authorList>
            <person name="Dluhosova J."/>
            <person name="Istvanek J."/>
            <person name="Nedelnik J."/>
            <person name="Repkova J."/>
        </authorList>
    </citation>
    <scope>NUCLEOTIDE SEQUENCE [LARGE SCALE GENOMIC DNA]</scope>
    <source>
        <strain evidence="2">cv. 10/8</strain>
        <tissue evidence="1">Leaf</tissue>
    </source>
</reference>
<evidence type="ECO:0000313" key="1">
    <source>
        <dbReference type="EMBL" id="MCI37117.1"/>
    </source>
</evidence>
<evidence type="ECO:0000313" key="2">
    <source>
        <dbReference type="Proteomes" id="UP000265520"/>
    </source>
</evidence>
<organism evidence="1 2">
    <name type="scientific">Trifolium medium</name>
    <dbReference type="NCBI Taxonomy" id="97028"/>
    <lineage>
        <taxon>Eukaryota</taxon>
        <taxon>Viridiplantae</taxon>
        <taxon>Streptophyta</taxon>
        <taxon>Embryophyta</taxon>
        <taxon>Tracheophyta</taxon>
        <taxon>Spermatophyta</taxon>
        <taxon>Magnoliopsida</taxon>
        <taxon>eudicotyledons</taxon>
        <taxon>Gunneridae</taxon>
        <taxon>Pentapetalae</taxon>
        <taxon>rosids</taxon>
        <taxon>fabids</taxon>
        <taxon>Fabales</taxon>
        <taxon>Fabaceae</taxon>
        <taxon>Papilionoideae</taxon>
        <taxon>50 kb inversion clade</taxon>
        <taxon>NPAAA clade</taxon>
        <taxon>Hologalegina</taxon>
        <taxon>IRL clade</taxon>
        <taxon>Trifolieae</taxon>
        <taxon>Trifolium</taxon>
    </lineage>
</organism>
<proteinExistence type="predicted"/>
<keyword evidence="2" id="KW-1185">Reference proteome</keyword>
<dbReference type="Proteomes" id="UP000265520">
    <property type="component" value="Unassembled WGS sequence"/>
</dbReference>